<accession>A0A9W7GB76</accession>
<dbReference type="OrthoDB" id="202825at2759"/>
<dbReference type="Pfam" id="PF03133">
    <property type="entry name" value="TTL"/>
    <property type="match status" value="1"/>
</dbReference>
<feature type="region of interest" description="Disordered" evidence="6">
    <location>
        <begin position="22"/>
        <end position="110"/>
    </location>
</feature>
<dbReference type="Proteomes" id="UP001165065">
    <property type="component" value="Unassembled WGS sequence"/>
</dbReference>
<evidence type="ECO:0000256" key="1">
    <source>
        <dbReference type="ARBA" id="ARBA00004496"/>
    </source>
</evidence>
<name>A0A9W7GB76_9STRA</name>
<feature type="compositionally biased region" description="Basic and acidic residues" evidence="6">
    <location>
        <begin position="1042"/>
        <end position="1063"/>
    </location>
</feature>
<dbReference type="PROSITE" id="PS51221">
    <property type="entry name" value="TTL"/>
    <property type="match status" value="1"/>
</dbReference>
<feature type="compositionally biased region" description="Acidic residues" evidence="6">
    <location>
        <begin position="1019"/>
        <end position="1041"/>
    </location>
</feature>
<dbReference type="PANTHER" id="PTHR45870">
    <property type="entry name" value="TUBULIN MONOGLYCYLASE TTLL3"/>
    <property type="match status" value="1"/>
</dbReference>
<feature type="compositionally biased region" description="Basic and acidic residues" evidence="6">
    <location>
        <begin position="89"/>
        <end position="106"/>
    </location>
</feature>
<evidence type="ECO:0000256" key="4">
    <source>
        <dbReference type="ARBA" id="ARBA00022741"/>
    </source>
</evidence>
<feature type="compositionally biased region" description="Basic and acidic residues" evidence="6">
    <location>
        <begin position="975"/>
        <end position="998"/>
    </location>
</feature>
<dbReference type="PANTHER" id="PTHR45870:SF2">
    <property type="entry name" value="TUBULIN MONOGLYCYLASE TTLL3"/>
    <property type="match status" value="1"/>
</dbReference>
<feature type="non-terminal residue" evidence="7">
    <location>
        <position position="1"/>
    </location>
</feature>
<dbReference type="GO" id="GO:0015630">
    <property type="term" value="C:microtubule cytoskeleton"/>
    <property type="evidence" value="ECO:0007669"/>
    <property type="project" value="TreeGrafter"/>
</dbReference>
<evidence type="ECO:0000256" key="2">
    <source>
        <dbReference type="ARBA" id="ARBA00022490"/>
    </source>
</evidence>
<dbReference type="AlphaFoldDB" id="A0A9W7GB76"/>
<evidence type="ECO:0000256" key="5">
    <source>
        <dbReference type="ARBA" id="ARBA00022840"/>
    </source>
</evidence>
<dbReference type="InterPro" id="IPR051437">
    <property type="entry name" value="TTLL_monoglycylase"/>
</dbReference>
<dbReference type="SUPFAM" id="SSF56059">
    <property type="entry name" value="Glutathione synthetase ATP-binding domain-like"/>
    <property type="match status" value="1"/>
</dbReference>
<protein>
    <submittedName>
        <fullName evidence="7">Uncharacterized protein</fullName>
    </submittedName>
</protein>
<evidence type="ECO:0000256" key="3">
    <source>
        <dbReference type="ARBA" id="ARBA00022598"/>
    </source>
</evidence>
<dbReference type="EMBL" id="BRYA01000163">
    <property type="protein sequence ID" value="GMI41995.1"/>
    <property type="molecule type" value="Genomic_DNA"/>
</dbReference>
<organism evidence="7 8">
    <name type="scientific">Triparma columacea</name>
    <dbReference type="NCBI Taxonomy" id="722753"/>
    <lineage>
        <taxon>Eukaryota</taxon>
        <taxon>Sar</taxon>
        <taxon>Stramenopiles</taxon>
        <taxon>Ochrophyta</taxon>
        <taxon>Bolidophyceae</taxon>
        <taxon>Parmales</taxon>
        <taxon>Triparmaceae</taxon>
        <taxon>Triparma</taxon>
    </lineage>
</organism>
<keyword evidence="4" id="KW-0547">Nucleotide-binding</keyword>
<feature type="compositionally biased region" description="Polar residues" evidence="6">
    <location>
        <begin position="176"/>
        <end position="186"/>
    </location>
</feature>
<comment type="caution">
    <text evidence="7">The sequence shown here is derived from an EMBL/GenBank/DDBJ whole genome shotgun (WGS) entry which is preliminary data.</text>
</comment>
<feature type="compositionally biased region" description="Polar residues" evidence="6">
    <location>
        <begin position="27"/>
        <end position="50"/>
    </location>
</feature>
<proteinExistence type="predicted"/>
<feature type="compositionally biased region" description="Basic and acidic residues" evidence="6">
    <location>
        <begin position="124"/>
        <end position="172"/>
    </location>
</feature>
<keyword evidence="5" id="KW-0067">ATP-binding</keyword>
<comment type="subcellular location">
    <subcellularLocation>
        <location evidence="1">Cytoplasm</location>
    </subcellularLocation>
</comment>
<gene>
    <name evidence="7" type="ORF">TrCOL_g1523</name>
</gene>
<keyword evidence="8" id="KW-1185">Reference proteome</keyword>
<dbReference type="GO" id="GO:0005737">
    <property type="term" value="C:cytoplasm"/>
    <property type="evidence" value="ECO:0007669"/>
    <property type="project" value="UniProtKB-SubCell"/>
</dbReference>
<feature type="compositionally biased region" description="Polar residues" evidence="6">
    <location>
        <begin position="1125"/>
        <end position="1141"/>
    </location>
</feature>
<dbReference type="GO" id="GO:0070736">
    <property type="term" value="F:protein-glycine ligase activity, initiating"/>
    <property type="evidence" value="ECO:0007669"/>
    <property type="project" value="TreeGrafter"/>
</dbReference>
<dbReference type="Gene3D" id="3.30.470.20">
    <property type="entry name" value="ATP-grasp fold, B domain"/>
    <property type="match status" value="1"/>
</dbReference>
<keyword evidence="3" id="KW-0436">Ligase</keyword>
<dbReference type="InterPro" id="IPR004344">
    <property type="entry name" value="TTL/TTLL_fam"/>
</dbReference>
<feature type="compositionally biased region" description="Acidic residues" evidence="6">
    <location>
        <begin position="949"/>
        <end position="974"/>
    </location>
</feature>
<feature type="compositionally biased region" description="Basic and acidic residues" evidence="6">
    <location>
        <begin position="930"/>
        <end position="948"/>
    </location>
</feature>
<evidence type="ECO:0000256" key="6">
    <source>
        <dbReference type="SAM" id="MobiDB-lite"/>
    </source>
</evidence>
<dbReference type="GO" id="GO:0005524">
    <property type="term" value="F:ATP binding"/>
    <property type="evidence" value="ECO:0007669"/>
    <property type="project" value="UniProtKB-KW"/>
</dbReference>
<feature type="region of interest" description="Disordered" evidence="6">
    <location>
        <begin position="930"/>
        <end position="1147"/>
    </location>
</feature>
<feature type="compositionally biased region" description="Basic and acidic residues" evidence="6">
    <location>
        <begin position="1006"/>
        <end position="1018"/>
    </location>
</feature>
<reference evidence="8" key="1">
    <citation type="journal article" date="2023" name="Commun. Biol.">
        <title>Genome analysis of Parmales, the sister group of diatoms, reveals the evolutionary specialization of diatoms from phago-mixotrophs to photoautotrophs.</title>
        <authorList>
            <person name="Ban H."/>
            <person name="Sato S."/>
            <person name="Yoshikawa S."/>
            <person name="Yamada K."/>
            <person name="Nakamura Y."/>
            <person name="Ichinomiya M."/>
            <person name="Sato N."/>
            <person name="Blanc-Mathieu R."/>
            <person name="Endo H."/>
            <person name="Kuwata A."/>
            <person name="Ogata H."/>
        </authorList>
    </citation>
    <scope>NUCLEOTIDE SEQUENCE [LARGE SCALE GENOMIC DNA]</scope>
</reference>
<evidence type="ECO:0000313" key="8">
    <source>
        <dbReference type="Proteomes" id="UP001165065"/>
    </source>
</evidence>
<feature type="region of interest" description="Disordered" evidence="6">
    <location>
        <begin position="124"/>
        <end position="226"/>
    </location>
</feature>
<keyword evidence="2" id="KW-0963">Cytoplasm</keyword>
<evidence type="ECO:0000313" key="7">
    <source>
        <dbReference type="EMBL" id="GMI41995.1"/>
    </source>
</evidence>
<sequence>KEREAEERKKRVKATAMKKLTQDKILVTTNVASPPRNANLNSQDDGSGTASAKKLRPTKTTKSPDLGAGSGLQAVRKRANSTAPGLVDADPKEISKQGKTEEERKANNARILARQNAELAKLKEKIDAKKAKEEIKKKQLERREKLLKAKYSTAKEEKEKEGGEEKSEEHPAPETTKASGVLSTRNPKTKPSKPAKAIAEAKSMSRASSDPVADEGGIPPPGGAVVKGKNGKVVKVLSAEEISTASNRLSQRKKGDAKVVEARDFNDWKRKNGVDADQKVFAMTGWYPCVKEELLQRGWFFNEDRESPFFDLKWTLRSTDVKNNIQPHQLTNHFLKNTAITTKVGLMKSMRNLIWFAPETEDAIFPRGYDLKHPVELAMFMDDYRCLKAESLLKLILVKAHRHGFKVDTSEMDLGSLPPFDTDGSDFSVNARMLKSLLNVCEKRSYKLEDEVIDDRQKPHATLVSDIESELILNGDKWLWKVVDVNCEGGFNTEVVPSQIDQFLKDKEKAEREKELLVTTTSTSGGIKKDAPTASQLRAYDARVLRKKLEHRKVVGEELGSVKKIAQDDVDHILSVLLRLQITVDSLQKTLDGSISNNLWIVKPAGKSRGRGIATFQDLGKILEYTDAKNSGNGEQWVVQKYMENPLTIAHRKFDVRQWILVTDWNPLTIWFYDDCYCRFAVAKYDNPQKSLDKLEGSLAACLETDGIVKDKWLDDQYVHLVNNSITSKNKKFHEGYSAENGVEVVDNMWPAETFKEWIVHKTGEDKWEESIKPRMKEIAKHAVMCAQDMVEHRKNSWELYGVDFMFDENYLPWLIEINSSPACDYSTAVTESYVQRALPDILKVTLDYKGWEKKRAEGKAKKSAEPDTGGWKLIHKGADIPTPLSAFGSEFGITGNKIKIQRAGAGGGISKSKITGIPVAVGLEGIREMSEKKKDSARGSEIRKTETDSEDGNDESGESVEAVDSDGGEEGTFEQERRLKISEEKKRKKEEAREVKEKKRAVKKAAKEASKKEKDGEEKEEEGLAPDLTFDDSDLSDYEAEDKPEVTEEGRAEEAKVGREGGADESEEALGNGSKAEAAEAAEAEGASKVDAQTNNLEEMEKENAAEPTLFVDKSGRQIKGTKKFSQSTVEARKQSTTGLTAAGMSKTGGLKVSTLTFEL</sequence>